<dbReference type="KEGG" id="hdi:HDIA_4486"/>
<dbReference type="Gene3D" id="3.10.20.30">
    <property type="match status" value="1"/>
</dbReference>
<evidence type="ECO:0000256" key="5">
    <source>
        <dbReference type="ARBA" id="ARBA00022982"/>
    </source>
</evidence>
<sequence>MTMTDESMSRETMDAPAMATVRFEPDGVEVVMEPDETILEAGLRAGIAIPCSCCEGMCGTCRMQKLSGEVDMQQNGALFDDEVEAGEILACCSRPLGAVVVRLP</sequence>
<organism evidence="10 11">
    <name type="scientific">Hartmannibacter diazotrophicus</name>
    <dbReference type="NCBI Taxonomy" id="1482074"/>
    <lineage>
        <taxon>Bacteria</taxon>
        <taxon>Pseudomonadati</taxon>
        <taxon>Pseudomonadota</taxon>
        <taxon>Alphaproteobacteria</taxon>
        <taxon>Hyphomicrobiales</taxon>
        <taxon>Pleomorphomonadaceae</taxon>
        <taxon>Hartmannibacter</taxon>
    </lineage>
</organism>
<dbReference type="RefSeq" id="WP_099558203.1">
    <property type="nucleotide sequence ID" value="NZ_LT960614.1"/>
</dbReference>
<evidence type="ECO:0000256" key="7">
    <source>
        <dbReference type="ARBA" id="ARBA00023014"/>
    </source>
</evidence>
<dbReference type="InterPro" id="IPR001041">
    <property type="entry name" value="2Fe-2S_ferredoxin-type"/>
</dbReference>
<dbReference type="PROSITE" id="PS51085">
    <property type="entry name" value="2FE2S_FER_2"/>
    <property type="match status" value="1"/>
</dbReference>
<dbReference type="InterPro" id="IPR036010">
    <property type="entry name" value="2Fe-2S_ferredoxin-like_sf"/>
</dbReference>
<comment type="cofactor">
    <cofactor evidence="8">
        <name>[2Fe-2S] cluster</name>
        <dbReference type="ChEBI" id="CHEBI:190135"/>
    </cofactor>
</comment>
<dbReference type="SUPFAM" id="SSF54292">
    <property type="entry name" value="2Fe-2S ferredoxin-like"/>
    <property type="match status" value="1"/>
</dbReference>
<dbReference type="GO" id="GO:0051537">
    <property type="term" value="F:2 iron, 2 sulfur cluster binding"/>
    <property type="evidence" value="ECO:0007669"/>
    <property type="project" value="UniProtKB-KW"/>
</dbReference>
<keyword evidence="3" id="KW-0001">2Fe-2S</keyword>
<dbReference type="PANTHER" id="PTHR43112">
    <property type="entry name" value="FERREDOXIN"/>
    <property type="match status" value="1"/>
</dbReference>
<dbReference type="PANTHER" id="PTHR43112:SF3">
    <property type="entry name" value="FERREDOXIN-2, CHLOROPLASTIC"/>
    <property type="match status" value="1"/>
</dbReference>
<keyword evidence="4" id="KW-0479">Metal-binding</keyword>
<keyword evidence="6" id="KW-0408">Iron</keyword>
<dbReference type="AlphaFoldDB" id="A0A2C9DCK2"/>
<evidence type="ECO:0000256" key="6">
    <source>
        <dbReference type="ARBA" id="ARBA00023004"/>
    </source>
</evidence>
<dbReference type="Pfam" id="PF00111">
    <property type="entry name" value="Fer2"/>
    <property type="match status" value="1"/>
</dbReference>
<name>A0A2C9DCK2_9HYPH</name>
<dbReference type="Proteomes" id="UP000223606">
    <property type="component" value="Chromosome 1"/>
</dbReference>
<evidence type="ECO:0000259" key="9">
    <source>
        <dbReference type="PROSITE" id="PS51085"/>
    </source>
</evidence>
<keyword evidence="2" id="KW-0813">Transport</keyword>
<feature type="domain" description="2Fe-2S ferredoxin-type" evidence="9">
    <location>
        <begin position="19"/>
        <end position="104"/>
    </location>
</feature>
<evidence type="ECO:0000256" key="3">
    <source>
        <dbReference type="ARBA" id="ARBA00022714"/>
    </source>
</evidence>
<evidence type="ECO:0000313" key="10">
    <source>
        <dbReference type="EMBL" id="SON58027.1"/>
    </source>
</evidence>
<proteinExistence type="inferred from homology"/>
<evidence type="ECO:0000256" key="4">
    <source>
        <dbReference type="ARBA" id="ARBA00022723"/>
    </source>
</evidence>
<evidence type="ECO:0000256" key="2">
    <source>
        <dbReference type="ARBA" id="ARBA00022448"/>
    </source>
</evidence>
<evidence type="ECO:0000256" key="8">
    <source>
        <dbReference type="ARBA" id="ARBA00034078"/>
    </source>
</evidence>
<dbReference type="OrthoDB" id="9786134at2"/>
<dbReference type="GO" id="GO:0016491">
    <property type="term" value="F:oxidoreductase activity"/>
    <property type="evidence" value="ECO:0007669"/>
    <property type="project" value="UniProtKB-KW"/>
</dbReference>
<dbReference type="CDD" id="cd00207">
    <property type="entry name" value="fer2"/>
    <property type="match status" value="1"/>
</dbReference>
<keyword evidence="11" id="KW-1185">Reference proteome</keyword>
<dbReference type="GO" id="GO:0046872">
    <property type="term" value="F:metal ion binding"/>
    <property type="evidence" value="ECO:0007669"/>
    <property type="project" value="UniProtKB-KW"/>
</dbReference>
<dbReference type="EC" id="1.17.1.-" evidence="10"/>
<evidence type="ECO:0000313" key="11">
    <source>
        <dbReference type="Proteomes" id="UP000223606"/>
    </source>
</evidence>
<comment type="similarity">
    <text evidence="1">Belongs to the 2Fe2S plant-type ferredoxin family.</text>
</comment>
<reference evidence="11" key="1">
    <citation type="submission" date="2017-09" db="EMBL/GenBank/DDBJ databases">
        <title>Genome sequence of Nannocystis excedens DSM 71.</title>
        <authorList>
            <person name="Blom J."/>
        </authorList>
    </citation>
    <scope>NUCLEOTIDE SEQUENCE [LARGE SCALE GENOMIC DNA]</scope>
    <source>
        <strain evidence="11">type strain: E19</strain>
    </source>
</reference>
<keyword evidence="5" id="KW-0249">Electron transport</keyword>
<dbReference type="InterPro" id="IPR012675">
    <property type="entry name" value="Beta-grasp_dom_sf"/>
</dbReference>
<accession>A0A2C9DCK2</accession>
<evidence type="ECO:0000256" key="1">
    <source>
        <dbReference type="ARBA" id="ARBA00007874"/>
    </source>
</evidence>
<keyword evidence="10" id="KW-0560">Oxidoreductase</keyword>
<dbReference type="EMBL" id="LT960614">
    <property type="protein sequence ID" value="SON58027.1"/>
    <property type="molecule type" value="Genomic_DNA"/>
</dbReference>
<keyword evidence="7" id="KW-0411">Iron-sulfur</keyword>
<protein>
    <submittedName>
        <fullName evidence="10">CDP-6-deoxy-L-threo-D-glycero-4-hexulose-3-dehydrase reductase</fullName>
        <ecNumber evidence="10">1.17.1.-</ecNumber>
    </submittedName>
</protein>
<gene>
    <name evidence="10" type="primary">ascD</name>
    <name evidence="10" type="ORF">HDIA_4486</name>
</gene>